<evidence type="ECO:0000256" key="7">
    <source>
        <dbReference type="SAM" id="SignalP"/>
    </source>
</evidence>
<feature type="signal peptide" evidence="7">
    <location>
        <begin position="1"/>
        <end position="22"/>
    </location>
</feature>
<dbReference type="Pfam" id="PF05823">
    <property type="entry name" value="Gp-FAR-1"/>
    <property type="match status" value="1"/>
</dbReference>
<organism evidence="8 9">
    <name type="scientific">Oesophagostomum dentatum</name>
    <name type="common">Nodular worm</name>
    <dbReference type="NCBI Taxonomy" id="61180"/>
    <lineage>
        <taxon>Eukaryota</taxon>
        <taxon>Metazoa</taxon>
        <taxon>Ecdysozoa</taxon>
        <taxon>Nematoda</taxon>
        <taxon>Chromadorea</taxon>
        <taxon>Rhabditida</taxon>
        <taxon>Rhabditina</taxon>
        <taxon>Rhabditomorpha</taxon>
        <taxon>Strongyloidea</taxon>
        <taxon>Strongylidae</taxon>
        <taxon>Oesophagostomum</taxon>
    </lineage>
</organism>
<gene>
    <name evidence="8" type="ORF">OESDEN_19174</name>
</gene>
<dbReference type="AlphaFoldDB" id="A0A0B1SD94"/>
<accession>A0A0B1SD94</accession>
<proteinExistence type="inferred from homology"/>
<evidence type="ECO:0000313" key="8">
    <source>
        <dbReference type="EMBL" id="KHJ81140.1"/>
    </source>
</evidence>
<feature type="chain" id="PRO_5002082403" description="Nematode fatty acid retinoid binding protein" evidence="7">
    <location>
        <begin position="23"/>
        <end position="162"/>
    </location>
</feature>
<reference evidence="8 9" key="1">
    <citation type="submission" date="2014-03" db="EMBL/GenBank/DDBJ databases">
        <title>Draft genome of the hookworm Oesophagostomum dentatum.</title>
        <authorList>
            <person name="Mitreva M."/>
        </authorList>
    </citation>
    <scope>NUCLEOTIDE SEQUENCE [LARGE SCALE GENOMIC DNA]</scope>
    <source>
        <strain evidence="8 9">OD-Hann</strain>
    </source>
</reference>
<keyword evidence="3" id="KW-0964">Secreted</keyword>
<keyword evidence="9" id="KW-1185">Reference proteome</keyword>
<evidence type="ECO:0000256" key="4">
    <source>
        <dbReference type="ARBA" id="ARBA00022729"/>
    </source>
</evidence>
<evidence type="ECO:0000256" key="6">
    <source>
        <dbReference type="ARBA" id="ARBA00023121"/>
    </source>
</evidence>
<comment type="subcellular location">
    <subcellularLocation>
        <location evidence="1">Secreted</location>
    </subcellularLocation>
</comment>
<protein>
    <recommendedName>
        <fullName evidence="10">Nematode fatty acid retinoid binding protein</fullName>
    </recommendedName>
</protein>
<dbReference type="GO" id="GO:0008289">
    <property type="term" value="F:lipid binding"/>
    <property type="evidence" value="ECO:0007669"/>
    <property type="project" value="UniProtKB-KW"/>
</dbReference>
<name>A0A0B1SD94_OESDE</name>
<comment type="similarity">
    <text evidence="2">Belongs to the fatty-acid and retinol-binding protein (FARBP) family.</text>
</comment>
<dbReference type="InterPro" id="IPR008632">
    <property type="entry name" value="Gp-FAR-1"/>
</dbReference>
<evidence type="ECO:0000313" key="9">
    <source>
        <dbReference type="Proteomes" id="UP000053660"/>
    </source>
</evidence>
<keyword evidence="5" id="KW-0175">Coiled coil</keyword>
<dbReference type="GO" id="GO:0005576">
    <property type="term" value="C:extracellular region"/>
    <property type="evidence" value="ECO:0007669"/>
    <property type="project" value="UniProtKB-SubCell"/>
</dbReference>
<evidence type="ECO:0008006" key="10">
    <source>
        <dbReference type="Google" id="ProtNLM"/>
    </source>
</evidence>
<keyword evidence="6" id="KW-0446">Lipid-binding</keyword>
<evidence type="ECO:0000256" key="5">
    <source>
        <dbReference type="ARBA" id="ARBA00023054"/>
    </source>
</evidence>
<dbReference type="Proteomes" id="UP000053660">
    <property type="component" value="Unassembled WGS sequence"/>
</dbReference>
<dbReference type="Gene3D" id="1.20.120.1100">
    <property type="match status" value="1"/>
</dbReference>
<evidence type="ECO:0000256" key="2">
    <source>
        <dbReference type="ARBA" id="ARBA00006648"/>
    </source>
</evidence>
<keyword evidence="4 7" id="KW-0732">Signal</keyword>
<dbReference type="EMBL" id="KN593523">
    <property type="protein sequence ID" value="KHJ81140.1"/>
    <property type="molecule type" value="Genomic_DNA"/>
</dbReference>
<evidence type="ECO:0000256" key="3">
    <source>
        <dbReference type="ARBA" id="ARBA00022525"/>
    </source>
</evidence>
<evidence type="ECO:0000256" key="1">
    <source>
        <dbReference type="ARBA" id="ARBA00004613"/>
    </source>
</evidence>
<feature type="non-terminal residue" evidence="8">
    <location>
        <position position="162"/>
    </location>
</feature>
<sequence>MEMFWRVLVCAALLCCCASAQSQDWEQVFKLHFLPNEMKEFYVSLTYQEQQAFEKVTNTFNGEDVNELLKALYFASPEAARKFIVAMSSLSLKYASMKPEAIGFVNEIMENASAQGDENRSEMYKTKILEVLERYDDLSYEARADLEAYFPEILNSCMSKRH</sequence>